<evidence type="ECO:0000313" key="1">
    <source>
        <dbReference type="EMBL" id="RKK47490.1"/>
    </source>
</evidence>
<comment type="caution">
    <text evidence="1">The sequence shown here is derived from an EMBL/GenBank/DDBJ whole genome shotgun (WGS) entry which is preliminary data.</text>
</comment>
<dbReference type="AlphaFoldDB" id="A0A420M659"/>
<accession>A0A420M659</accession>
<evidence type="ECO:0000313" key="2">
    <source>
        <dbReference type="Proteomes" id="UP000285084"/>
    </source>
</evidence>
<evidence type="ECO:0008006" key="3">
    <source>
        <dbReference type="Google" id="ProtNLM"/>
    </source>
</evidence>
<dbReference type="PANTHER" id="PTHR37015:SF1">
    <property type="entry name" value="REVERSE TRANSCRIPTASE DOMAIN-CONTAINING PROTEIN"/>
    <property type="match status" value="1"/>
</dbReference>
<proteinExistence type="predicted"/>
<reference evidence="1 2" key="1">
    <citation type="journal article" date="2018" name="Sci. Rep.">
        <title>Characterisation of pathogen-specific regions and novel effector candidates in Fusarium oxysporum f. sp. cepae.</title>
        <authorList>
            <person name="Armitage A.D."/>
            <person name="Taylor A."/>
            <person name="Sobczyk M.K."/>
            <person name="Baxter L."/>
            <person name="Greenfield B.P."/>
            <person name="Bates H.J."/>
            <person name="Wilson F."/>
            <person name="Jackson A.C."/>
            <person name="Ott S."/>
            <person name="Harrison R.J."/>
            <person name="Clarkson J.P."/>
        </authorList>
    </citation>
    <scope>NUCLEOTIDE SEQUENCE [LARGE SCALE GENOMIC DNA]</scope>
    <source>
        <strain evidence="1 2">Fo_A13</strain>
    </source>
</reference>
<sequence length="87" mass="9847">MIEQDGMLLYRLHNDLWLCGEPLHCKRAWVAMNEYAKVLGLTFNESKTGSVYITEDAKERDVDVASALPEGSVRVGHLDETQGIYFT</sequence>
<protein>
    <recommendedName>
        <fullName evidence="3">Reverse transcriptase domain-containing protein</fullName>
    </recommendedName>
</protein>
<dbReference type="PANTHER" id="PTHR37015">
    <property type="entry name" value="REVERSE TRANSCRIPTASE DOMAIN-CONTAINING PROTEIN"/>
    <property type="match status" value="1"/>
</dbReference>
<dbReference type="Proteomes" id="UP000285084">
    <property type="component" value="Unassembled WGS sequence"/>
</dbReference>
<gene>
    <name evidence="1" type="ORF">BFJ69_g18176</name>
</gene>
<organism evidence="1 2">
    <name type="scientific">Fusarium oxysporum</name>
    <name type="common">Fusarium vascular wilt</name>
    <dbReference type="NCBI Taxonomy" id="5507"/>
    <lineage>
        <taxon>Eukaryota</taxon>
        <taxon>Fungi</taxon>
        <taxon>Dikarya</taxon>
        <taxon>Ascomycota</taxon>
        <taxon>Pezizomycotina</taxon>
        <taxon>Sordariomycetes</taxon>
        <taxon>Hypocreomycetidae</taxon>
        <taxon>Hypocreales</taxon>
        <taxon>Nectriaceae</taxon>
        <taxon>Fusarium</taxon>
        <taxon>Fusarium oxysporum species complex</taxon>
    </lineage>
</organism>
<dbReference type="EMBL" id="MRCX01001519">
    <property type="protein sequence ID" value="RKK47490.1"/>
    <property type="molecule type" value="Genomic_DNA"/>
</dbReference>
<name>A0A420M659_FUSOX</name>